<feature type="compositionally biased region" description="Basic residues" evidence="1">
    <location>
        <begin position="41"/>
        <end position="68"/>
    </location>
</feature>
<dbReference type="InterPro" id="IPR008700">
    <property type="entry name" value="TypeIII_avirulence_cleave"/>
</dbReference>
<organism evidence="3 4">
    <name type="scientific">Stylosanthes scabra</name>
    <dbReference type="NCBI Taxonomy" id="79078"/>
    <lineage>
        <taxon>Eukaryota</taxon>
        <taxon>Viridiplantae</taxon>
        <taxon>Streptophyta</taxon>
        <taxon>Embryophyta</taxon>
        <taxon>Tracheophyta</taxon>
        <taxon>Spermatophyta</taxon>
        <taxon>Magnoliopsida</taxon>
        <taxon>eudicotyledons</taxon>
        <taxon>Gunneridae</taxon>
        <taxon>Pentapetalae</taxon>
        <taxon>rosids</taxon>
        <taxon>fabids</taxon>
        <taxon>Fabales</taxon>
        <taxon>Fabaceae</taxon>
        <taxon>Papilionoideae</taxon>
        <taxon>50 kb inversion clade</taxon>
        <taxon>dalbergioids sensu lato</taxon>
        <taxon>Dalbergieae</taxon>
        <taxon>Pterocarpus clade</taxon>
        <taxon>Stylosanthes</taxon>
    </lineage>
</organism>
<dbReference type="Pfam" id="PF05627">
    <property type="entry name" value="AvrRpt-cleavage"/>
    <property type="match status" value="1"/>
</dbReference>
<keyword evidence="4" id="KW-1185">Reference proteome</keyword>
<dbReference type="PANTHER" id="PTHR33159:SF49">
    <property type="entry name" value="RPM1-INTERACTING PROTEIN 4"/>
    <property type="match status" value="1"/>
</dbReference>
<evidence type="ECO:0000313" key="3">
    <source>
        <dbReference type="EMBL" id="MED6162287.1"/>
    </source>
</evidence>
<accession>A0ABU6ULW2</accession>
<evidence type="ECO:0000256" key="1">
    <source>
        <dbReference type="SAM" id="MobiDB-lite"/>
    </source>
</evidence>
<name>A0ABU6ULW2_9FABA</name>
<comment type="caution">
    <text evidence="3">The sequence shown here is derived from an EMBL/GenBank/DDBJ whole genome shotgun (WGS) entry which is preliminary data.</text>
</comment>
<protein>
    <recommendedName>
        <fullName evidence="2">RIN4 pathogenic type III effector avirulence factor Avr cleavage site domain-containing protein</fullName>
    </recommendedName>
</protein>
<feature type="region of interest" description="Disordered" evidence="1">
    <location>
        <begin position="13"/>
        <end position="77"/>
    </location>
</feature>
<dbReference type="EMBL" id="JASCZI010121578">
    <property type="protein sequence ID" value="MED6162287.1"/>
    <property type="molecule type" value="Genomic_DNA"/>
</dbReference>
<reference evidence="3 4" key="1">
    <citation type="journal article" date="2023" name="Plants (Basel)">
        <title>Bridging the Gap: Combining Genomics and Transcriptomics Approaches to Understand Stylosanthes scabra, an Orphan Legume from the Brazilian Caatinga.</title>
        <authorList>
            <person name="Ferreira-Neto J.R.C."/>
            <person name="da Silva M.D."/>
            <person name="Binneck E."/>
            <person name="de Melo N.F."/>
            <person name="da Silva R.H."/>
            <person name="de Melo A.L.T.M."/>
            <person name="Pandolfi V."/>
            <person name="Bustamante F.O."/>
            <person name="Brasileiro-Vidal A.C."/>
            <person name="Benko-Iseppon A.M."/>
        </authorList>
    </citation>
    <scope>NUCLEOTIDE SEQUENCE [LARGE SCALE GENOMIC DNA]</scope>
    <source>
        <tissue evidence="3">Leaves</tissue>
    </source>
</reference>
<feature type="domain" description="RIN4 pathogenic type III effector avirulence factor Avr cleavage site" evidence="2">
    <location>
        <begin position="139"/>
        <end position="171"/>
    </location>
</feature>
<dbReference type="Proteomes" id="UP001341840">
    <property type="component" value="Unassembled WGS sequence"/>
</dbReference>
<dbReference type="InterPro" id="IPR040387">
    <property type="entry name" value="RIN4/NOI4"/>
</dbReference>
<evidence type="ECO:0000313" key="4">
    <source>
        <dbReference type="Proteomes" id="UP001341840"/>
    </source>
</evidence>
<dbReference type="PANTHER" id="PTHR33159">
    <property type="entry name" value="RPM1-INTERACTING PROTEIN 4 (RIN4) FAMILY PROTEIN"/>
    <property type="match status" value="1"/>
</dbReference>
<gene>
    <name evidence="3" type="ORF">PIB30_068996</name>
</gene>
<proteinExistence type="predicted"/>
<feature type="non-terminal residue" evidence="3">
    <location>
        <position position="1"/>
    </location>
</feature>
<sequence>NVPYSAYFDNARKQSSITRSKDSEVFSNKINDDVDESRASSRSRSRSHRRHREGRSNARRHQLHHLKSMKTQEDREISKFDDSVMDKDKLKLGKYQRGNDDNNNNYNNNMAATFSPPSRQIKLRDSTISHSSQHANKEGTLVPEFGGWDVTDAKSTQGYTAIFRKIRQEKQSVKRRPQYLPNNNTQPLNNNIQNQCSTSSSKFSKVMTQCCCCLFPHATK</sequence>
<feature type="compositionally biased region" description="Basic and acidic residues" evidence="1">
    <location>
        <begin position="19"/>
        <end position="39"/>
    </location>
</feature>
<evidence type="ECO:0000259" key="2">
    <source>
        <dbReference type="Pfam" id="PF05627"/>
    </source>
</evidence>